<protein>
    <submittedName>
        <fullName evidence="2">CalR3</fullName>
    </submittedName>
</protein>
<evidence type="ECO:0000313" key="2">
    <source>
        <dbReference type="EMBL" id="AAM94780.1"/>
    </source>
</evidence>
<organism evidence="2">
    <name type="scientific">Micromonospora echinospora</name>
    <name type="common">Micromonospora purpurea</name>
    <dbReference type="NCBI Taxonomy" id="1877"/>
    <lineage>
        <taxon>Bacteria</taxon>
        <taxon>Bacillati</taxon>
        <taxon>Actinomycetota</taxon>
        <taxon>Actinomycetes</taxon>
        <taxon>Micromonosporales</taxon>
        <taxon>Micromonosporaceae</taxon>
        <taxon>Micromonospora</taxon>
    </lineage>
</organism>
<reference evidence="2" key="1">
    <citation type="journal article" date="2002" name="Science">
        <title>The calicheamicin gene cluster and its iterative type I enediyne PKS.</title>
        <authorList>
            <person name="Ahlert J."/>
            <person name="Shepard E."/>
            <person name="Lomovskaya N."/>
            <person name="Zazopoulos E."/>
            <person name="Staffa A."/>
            <person name="Bachmann B.O."/>
            <person name="Huang K."/>
            <person name="Fonstein L."/>
            <person name="Czisny A."/>
            <person name="Whitwam R.E."/>
            <person name="Farnet C.M."/>
            <person name="Thorson J.S."/>
        </authorList>
    </citation>
    <scope>NUCLEOTIDE SEQUENCE</scope>
    <source>
        <strain evidence="2">NRRL 15839</strain>
    </source>
</reference>
<evidence type="ECO:0000259" key="1">
    <source>
        <dbReference type="Pfam" id="PF03109"/>
    </source>
</evidence>
<dbReference type="EMBL" id="AF497482">
    <property type="protein sequence ID" value="AAM94780.1"/>
    <property type="molecule type" value="Genomic_DNA"/>
</dbReference>
<dbReference type="Gene3D" id="1.10.510.10">
    <property type="entry name" value="Transferase(Phosphotransferase) domain 1"/>
    <property type="match status" value="1"/>
</dbReference>
<gene>
    <name evidence="2" type="primary">calR3</name>
</gene>
<sequence>MTRPADPSAERRTMVPSKFIFGLSPVGSAALRAAPPSRRPPLAPGGSGLGVRAVVIGSVATASLAAGLAAAAGTALRHGRPAGRRRFAREVARTVARLGPTFIKAAQVLGTRRDVVPALLCDELSMLQDDVPPMDAAQSRAALREVYGDRLDTVFASVEETPVASGSIACVYRATLPDGATVAVKLRRPGIGPQMAADLGLLRRGASVVARLPMFRGVPVREVVDSLCESVLGQLDLGREGRDLDRLREDLGGVPRVRVPRVHAAASRPAAIVMDFIPDLAVDTGARCPRAMRRTFAASTLTVVYQMLFINGFVHCDLHPGNLYFTRSGQVVVLDAGFSVQLSDKMRGLFADFFLNMSIGRGDRCAAIVLESAIGVADDADVPAFTEGVKDLVARSYRLSAKEFSLIAFAGELFDLQRRYGVAASPELVFPLLSLLVVEGTVRSLDPDIDFQETAKPVLNRALFGIR</sequence>
<dbReference type="InterPro" id="IPR052402">
    <property type="entry name" value="ADCK_kinase"/>
</dbReference>
<dbReference type="SUPFAM" id="SSF56112">
    <property type="entry name" value="Protein kinase-like (PK-like)"/>
    <property type="match status" value="1"/>
</dbReference>
<dbReference type="AlphaFoldDB" id="Q8KNH5"/>
<name>Q8KNH5_MICEC</name>
<dbReference type="InterPro" id="IPR004147">
    <property type="entry name" value="ABC1_dom"/>
</dbReference>
<dbReference type="PANTHER" id="PTHR45890:SF1">
    <property type="entry name" value="AARF DOMAIN CONTAINING KINASE 2"/>
    <property type="match status" value="1"/>
</dbReference>
<dbReference type="CDD" id="cd05121">
    <property type="entry name" value="ABC1_ADCK3-like"/>
    <property type="match status" value="1"/>
</dbReference>
<accession>Q8KNH5</accession>
<dbReference type="PANTHER" id="PTHR45890">
    <property type="entry name" value="AARF DOMAIN CONTAINING KINASE 2 (PREDICTED)"/>
    <property type="match status" value="1"/>
</dbReference>
<proteinExistence type="predicted"/>
<dbReference type="Pfam" id="PF03109">
    <property type="entry name" value="ABC1"/>
    <property type="match status" value="1"/>
</dbReference>
<feature type="domain" description="ABC1 atypical kinase-like" evidence="1">
    <location>
        <begin position="127"/>
        <end position="357"/>
    </location>
</feature>
<dbReference type="InterPro" id="IPR011009">
    <property type="entry name" value="Kinase-like_dom_sf"/>
</dbReference>